<evidence type="ECO:0000313" key="1">
    <source>
        <dbReference type="EMBL" id="CCW36508.1"/>
    </source>
</evidence>
<dbReference type="InParanoid" id="S0F050"/>
<evidence type="ECO:0000313" key="2">
    <source>
        <dbReference type="Proteomes" id="UP000014227"/>
    </source>
</evidence>
<dbReference type="AlphaFoldDB" id="S0F050"/>
<dbReference type="STRING" id="454171.CP488_01371"/>
<proteinExistence type="predicted"/>
<reference evidence="2" key="1">
    <citation type="submission" date="2013-03" db="EMBL/GenBank/DDBJ databases">
        <title>Genome sequence of Chthonomonas calidirosea, the first sequenced genome from the Armatimonadetes phylum (formally candidate division OP10).</title>
        <authorList>
            <person name="Lee K.C.Y."/>
            <person name="Morgan X.C."/>
            <person name="Dunfield P.F."/>
            <person name="Tamas I."/>
            <person name="Houghton K.M."/>
            <person name="Vyssotski M."/>
            <person name="Ryan J.L.J."/>
            <person name="Lagutin K."/>
            <person name="McDonald I.R."/>
            <person name="Stott M.B."/>
        </authorList>
    </citation>
    <scope>NUCLEOTIDE SEQUENCE [LARGE SCALE GENOMIC DNA]</scope>
    <source>
        <strain evidence="2">DSM 23976 / ICMP 18418 / T49</strain>
    </source>
</reference>
<name>S0F050_CHTCT</name>
<sequence>MHPTPFFAKNTSTLTSEPEIHAVILVDSPSVKPQLCQKGDGLIVPMLLQIREGPRGVRRPRRCLYCPELNCCRKSIGSVVGALQA</sequence>
<gene>
    <name evidence="1" type="ORF">CCALI_02719</name>
</gene>
<organism evidence="1 2">
    <name type="scientific">Chthonomonas calidirosea (strain DSM 23976 / ICMP 18418 / T49)</name>
    <dbReference type="NCBI Taxonomy" id="1303518"/>
    <lineage>
        <taxon>Bacteria</taxon>
        <taxon>Bacillati</taxon>
        <taxon>Armatimonadota</taxon>
        <taxon>Chthonomonadia</taxon>
        <taxon>Chthonomonadales</taxon>
        <taxon>Chthonomonadaceae</taxon>
        <taxon>Chthonomonas</taxon>
    </lineage>
</organism>
<dbReference type="KEGG" id="ccz:CCALI_02719"/>
<accession>S0F050</accession>
<protein>
    <submittedName>
        <fullName evidence="1">Uncharacterized protein</fullName>
    </submittedName>
</protein>
<dbReference type="EMBL" id="HF951689">
    <property type="protein sequence ID" value="CCW36508.1"/>
    <property type="molecule type" value="Genomic_DNA"/>
</dbReference>
<dbReference type="HOGENOM" id="CLU_2506753_0_0_0"/>
<keyword evidence="2" id="KW-1185">Reference proteome</keyword>
<dbReference type="Proteomes" id="UP000014227">
    <property type="component" value="Chromosome I"/>
</dbReference>